<sequence>MHPQESTHKHLPSLTMEAGNVGFGETAKAHSYRYHPVSPKSSQRRYFAPRSPNCTAAAPGAPRAVTESVRVALPGDAHMMAGRSGAAAIQCLMFVWPNFLVPLLVEYSRSISKGRLLLDVDLRFKFVKNKLAGGSQDAYCVGCCGRRSIARPQLILNSGRQ</sequence>
<dbReference type="AlphaFoldDB" id="A0A067TI01"/>
<keyword evidence="2" id="KW-1185">Reference proteome</keyword>
<dbReference type="Proteomes" id="UP000027222">
    <property type="component" value="Unassembled WGS sequence"/>
</dbReference>
<proteinExistence type="predicted"/>
<name>A0A067TI01_GALM3</name>
<organism evidence="1 2">
    <name type="scientific">Galerina marginata (strain CBS 339.88)</name>
    <dbReference type="NCBI Taxonomy" id="685588"/>
    <lineage>
        <taxon>Eukaryota</taxon>
        <taxon>Fungi</taxon>
        <taxon>Dikarya</taxon>
        <taxon>Basidiomycota</taxon>
        <taxon>Agaricomycotina</taxon>
        <taxon>Agaricomycetes</taxon>
        <taxon>Agaricomycetidae</taxon>
        <taxon>Agaricales</taxon>
        <taxon>Agaricineae</taxon>
        <taxon>Strophariaceae</taxon>
        <taxon>Galerina</taxon>
    </lineage>
</organism>
<evidence type="ECO:0000313" key="2">
    <source>
        <dbReference type="Proteomes" id="UP000027222"/>
    </source>
</evidence>
<gene>
    <name evidence="1" type="ORF">GALMADRAFT_849298</name>
</gene>
<reference evidence="2" key="1">
    <citation type="journal article" date="2014" name="Proc. Natl. Acad. Sci. U.S.A.">
        <title>Extensive sampling of basidiomycete genomes demonstrates inadequacy of the white-rot/brown-rot paradigm for wood decay fungi.</title>
        <authorList>
            <person name="Riley R."/>
            <person name="Salamov A.A."/>
            <person name="Brown D.W."/>
            <person name="Nagy L.G."/>
            <person name="Floudas D."/>
            <person name="Held B.W."/>
            <person name="Levasseur A."/>
            <person name="Lombard V."/>
            <person name="Morin E."/>
            <person name="Otillar R."/>
            <person name="Lindquist E.A."/>
            <person name="Sun H."/>
            <person name="LaButti K.M."/>
            <person name="Schmutz J."/>
            <person name="Jabbour D."/>
            <person name="Luo H."/>
            <person name="Baker S.E."/>
            <person name="Pisabarro A.G."/>
            <person name="Walton J.D."/>
            <person name="Blanchette R.A."/>
            <person name="Henrissat B."/>
            <person name="Martin F."/>
            <person name="Cullen D."/>
            <person name="Hibbett D.S."/>
            <person name="Grigoriev I.V."/>
        </authorList>
    </citation>
    <scope>NUCLEOTIDE SEQUENCE [LARGE SCALE GENOMIC DNA]</scope>
    <source>
        <strain evidence="2">CBS 339.88</strain>
    </source>
</reference>
<accession>A0A067TI01</accession>
<evidence type="ECO:0000313" key="1">
    <source>
        <dbReference type="EMBL" id="KDR82791.1"/>
    </source>
</evidence>
<dbReference type="EMBL" id="KL142369">
    <property type="protein sequence ID" value="KDR82791.1"/>
    <property type="molecule type" value="Genomic_DNA"/>
</dbReference>
<protein>
    <submittedName>
        <fullName evidence="1">Uncharacterized protein</fullName>
    </submittedName>
</protein>
<dbReference type="HOGENOM" id="CLU_1643816_0_0_1"/>